<dbReference type="NCBIfam" id="TIGR00290">
    <property type="entry name" value="MJ0570_dom"/>
    <property type="match status" value="1"/>
</dbReference>
<dbReference type="Proteomes" id="UP001377567">
    <property type="component" value="Unassembled WGS sequence"/>
</dbReference>
<dbReference type="SUPFAM" id="SSF55298">
    <property type="entry name" value="YjgF-like"/>
    <property type="match status" value="2"/>
</dbReference>
<dbReference type="GO" id="GO:0017178">
    <property type="term" value="F:diphthine-ammonia ligase activity"/>
    <property type="evidence" value="ECO:0007669"/>
    <property type="project" value="UniProtKB-EC"/>
</dbReference>
<dbReference type="AlphaFoldDB" id="A0AAV5S5I5"/>
<evidence type="ECO:0000256" key="2">
    <source>
        <dbReference type="ARBA" id="ARBA00018426"/>
    </source>
</evidence>
<dbReference type="CDD" id="cd01994">
    <property type="entry name" value="AANH_PF0828-like"/>
    <property type="match status" value="1"/>
</dbReference>
<keyword evidence="8" id="KW-1185">Reference proteome</keyword>
<organism evidence="7 8">
    <name type="scientific">Maudiozyma humilis</name>
    <name type="common">Sour dough yeast</name>
    <name type="synonym">Kazachstania humilis</name>
    <dbReference type="NCBI Taxonomy" id="51915"/>
    <lineage>
        <taxon>Eukaryota</taxon>
        <taxon>Fungi</taxon>
        <taxon>Dikarya</taxon>
        <taxon>Ascomycota</taxon>
        <taxon>Saccharomycotina</taxon>
        <taxon>Saccharomycetes</taxon>
        <taxon>Saccharomycetales</taxon>
        <taxon>Saccharomycetaceae</taxon>
        <taxon>Maudiozyma</taxon>
    </lineage>
</organism>
<dbReference type="EC" id="6.3.1.14" evidence="1"/>
<feature type="domain" description="Diphthamide synthase" evidence="6">
    <location>
        <begin position="1"/>
        <end position="229"/>
    </location>
</feature>
<dbReference type="GO" id="GO:0017183">
    <property type="term" value="P:protein histidyl modification to diphthamide"/>
    <property type="evidence" value="ECO:0007669"/>
    <property type="project" value="TreeGrafter"/>
</dbReference>
<dbReference type="FunFam" id="3.40.50.620:FF:000145">
    <property type="entry name" value="ATP-binding domain containing protein"/>
    <property type="match status" value="1"/>
</dbReference>
<dbReference type="InterPro" id="IPR002761">
    <property type="entry name" value="Diphthami_syn_dom"/>
</dbReference>
<dbReference type="Pfam" id="PF01902">
    <property type="entry name" value="Diphthami_syn_2"/>
    <property type="match status" value="1"/>
</dbReference>
<gene>
    <name evidence="7" type="ORF">DAKH74_057610</name>
</gene>
<dbReference type="PANTHER" id="PTHR12196:SF2">
    <property type="entry name" value="DIPHTHINE--AMMONIA LIGASE"/>
    <property type="match status" value="1"/>
</dbReference>
<reference evidence="7 8" key="1">
    <citation type="journal article" date="2023" name="Elife">
        <title>Identification of key yeast species and microbe-microbe interactions impacting larval growth of Drosophila in the wild.</title>
        <authorList>
            <person name="Mure A."/>
            <person name="Sugiura Y."/>
            <person name="Maeda R."/>
            <person name="Honda K."/>
            <person name="Sakurai N."/>
            <person name="Takahashi Y."/>
            <person name="Watada M."/>
            <person name="Katoh T."/>
            <person name="Gotoh A."/>
            <person name="Gotoh Y."/>
            <person name="Taniguchi I."/>
            <person name="Nakamura K."/>
            <person name="Hayashi T."/>
            <person name="Katayama T."/>
            <person name="Uemura T."/>
            <person name="Hattori Y."/>
        </authorList>
    </citation>
    <scope>NUCLEOTIDE SEQUENCE [LARGE SCALE GENOMIC DNA]</scope>
    <source>
        <strain evidence="7 8">KH-74</strain>
    </source>
</reference>
<keyword evidence="7" id="KW-0436">Ligase</keyword>
<evidence type="ECO:0000256" key="1">
    <source>
        <dbReference type="ARBA" id="ARBA00012089"/>
    </source>
</evidence>
<evidence type="ECO:0000313" key="8">
    <source>
        <dbReference type="Proteomes" id="UP001377567"/>
    </source>
</evidence>
<dbReference type="InterPro" id="IPR006175">
    <property type="entry name" value="YjgF/YER057c/UK114"/>
</dbReference>
<comment type="catalytic activity">
    <reaction evidence="5">
        <text>diphthine-[translation elongation factor 2] + NH4(+) + ATP = diphthamide-[translation elongation factor 2] + AMP + diphosphate + H(+)</text>
        <dbReference type="Rhea" id="RHEA:19753"/>
        <dbReference type="Rhea" id="RHEA-COMP:10172"/>
        <dbReference type="Rhea" id="RHEA-COMP:10174"/>
        <dbReference type="ChEBI" id="CHEBI:15378"/>
        <dbReference type="ChEBI" id="CHEBI:16692"/>
        <dbReference type="ChEBI" id="CHEBI:28938"/>
        <dbReference type="ChEBI" id="CHEBI:30616"/>
        <dbReference type="ChEBI" id="CHEBI:33019"/>
        <dbReference type="ChEBI" id="CHEBI:82696"/>
        <dbReference type="ChEBI" id="CHEBI:456215"/>
        <dbReference type="EC" id="6.3.1.14"/>
    </reaction>
</comment>
<proteinExistence type="predicted"/>
<dbReference type="InterPro" id="IPR035959">
    <property type="entry name" value="RutC-like_sf"/>
</dbReference>
<evidence type="ECO:0000313" key="7">
    <source>
        <dbReference type="EMBL" id="GMM59144.1"/>
    </source>
</evidence>
<sequence length="715" mass="80230">MKFVALVSGGKDSCYNIIHCLKNGHELAALGNLYPSTNIQELDSFMFQTVGFDVVAQYPNCISNIPLYRQPIEKGTSKNVDLNYIETQDDEIEELFMLLSKIKKDIPDIEAVSVGAILSSYQRTRVENVCNRLNLTVLSYLWQRSQEELMNEMCVMSKQGSELDDPKCAKLDARIIKVAAIGLDDSHLGKTLPQILPSMLKLNRMYDVHICGEGGEFESMVIDAPFFDKGYLHLDDIIHSTENNIDGDGVYSANLKVHCENRSLPDGYLEDQLENLPVPDLFGLKWTDLLDEMKSCPSEDSTHENTEDKLNNNITLPTTVNSNDDLLFISNLHTLNENFTSIKDQMTDIFRQLDDILSKQHVSRSQILNSSLILSQMSDFAAVNAIYNEYFRSSRWGPLPPSRSCIGSSRLGKHVLVQLSVIIAKNHKTRNINESDSTKIVTIDDNKNGLHVQGRSYWAPCNIGPYSQAIWDNNDPNQVSFISGQIALNPANMAMIASDDYYGQAALSLKHFDAIKNCINAKNQLFMTCYISETSMVDIVTNAWRLYSSDMDIRSDHWMDMQSTLMECLIVVKVSELPRSALCEWGGVSCKEFTISNDLDSDSDETEMDENNLRTLVTESEGLSIKDATCRAKVTSNGITRIFSTVFCADEQEFSIYLKNVKSSTQMTVYLNPDLCQDASSLNAEGTLPNITLCPVEQVFDCFGTEHFCAIHFTA</sequence>
<dbReference type="InterPro" id="IPR014729">
    <property type="entry name" value="Rossmann-like_a/b/a_fold"/>
</dbReference>
<dbReference type="EMBL" id="BTGD01000025">
    <property type="protein sequence ID" value="GMM59144.1"/>
    <property type="molecule type" value="Genomic_DNA"/>
</dbReference>
<evidence type="ECO:0000256" key="5">
    <source>
        <dbReference type="ARBA" id="ARBA00048108"/>
    </source>
</evidence>
<dbReference type="Pfam" id="PF01042">
    <property type="entry name" value="Ribonuc_L-PSP"/>
    <property type="match status" value="1"/>
</dbReference>
<dbReference type="Gene3D" id="3.30.1330.40">
    <property type="entry name" value="RutC-like"/>
    <property type="match status" value="2"/>
</dbReference>
<dbReference type="CDD" id="cd06155">
    <property type="entry name" value="eu_AANH_C_1"/>
    <property type="match status" value="1"/>
</dbReference>
<evidence type="ECO:0000256" key="3">
    <source>
        <dbReference type="ARBA" id="ARBA00029814"/>
    </source>
</evidence>
<dbReference type="SUPFAM" id="SSF52402">
    <property type="entry name" value="Adenine nucleotide alpha hydrolases-like"/>
    <property type="match status" value="1"/>
</dbReference>
<dbReference type="CDD" id="cd06156">
    <property type="entry name" value="eu_AANH_C_2"/>
    <property type="match status" value="1"/>
</dbReference>
<dbReference type="PANTHER" id="PTHR12196">
    <property type="entry name" value="DOMAIN OF UNKNOWN FUNCTION 71 DUF71 -CONTAINING PROTEIN"/>
    <property type="match status" value="1"/>
</dbReference>
<name>A0AAV5S5I5_MAUHU</name>
<comment type="caution">
    <text evidence="7">The sequence shown here is derived from an EMBL/GenBank/DDBJ whole genome shotgun (WGS) entry which is preliminary data.</text>
</comment>
<evidence type="ECO:0000256" key="4">
    <source>
        <dbReference type="ARBA" id="ARBA00031552"/>
    </source>
</evidence>
<protein>
    <recommendedName>
        <fullName evidence="2">Diphthine--ammonia ligase</fullName>
        <ecNumber evidence="1">6.3.1.14</ecNumber>
    </recommendedName>
    <alternativeName>
        <fullName evidence="3">Diphthamide synthase</fullName>
    </alternativeName>
    <alternativeName>
        <fullName evidence="4">Diphthamide synthetase</fullName>
    </alternativeName>
</protein>
<dbReference type="Gene3D" id="3.90.1490.10">
    <property type="entry name" value="putative n-type atp pyrophosphatase, domain 2"/>
    <property type="match status" value="1"/>
</dbReference>
<dbReference type="Gene3D" id="3.40.50.620">
    <property type="entry name" value="HUPs"/>
    <property type="match status" value="1"/>
</dbReference>
<evidence type="ECO:0000259" key="6">
    <source>
        <dbReference type="Pfam" id="PF01902"/>
    </source>
</evidence>
<dbReference type="InterPro" id="IPR030662">
    <property type="entry name" value="DPH6/MJ0570"/>
</dbReference>
<accession>A0AAV5S5I5</accession>